<keyword evidence="2" id="KW-0472">Membrane</keyword>
<dbReference type="Proteomes" id="UP000298170">
    <property type="component" value="Unassembled WGS sequence"/>
</dbReference>
<dbReference type="RefSeq" id="WP_134513494.1">
    <property type="nucleotide sequence ID" value="NZ_SOHJ01000003.1"/>
</dbReference>
<keyword evidence="2" id="KW-1133">Transmembrane helix</keyword>
<dbReference type="EMBL" id="SOHJ01000003">
    <property type="protein sequence ID" value="TFD62229.1"/>
    <property type="molecule type" value="Genomic_DNA"/>
</dbReference>
<reference evidence="3 4" key="1">
    <citation type="submission" date="2019-03" db="EMBL/GenBank/DDBJ databases">
        <title>Genomics of glacier-inhabiting Cryobacterium strains.</title>
        <authorList>
            <person name="Liu Q."/>
            <person name="Xin Y.-H."/>
        </authorList>
    </citation>
    <scope>NUCLEOTIDE SEQUENCE [LARGE SCALE GENOMIC DNA]</scope>
    <source>
        <strain evidence="3 4">Sr39</strain>
    </source>
</reference>
<evidence type="ECO:0000256" key="1">
    <source>
        <dbReference type="SAM" id="MobiDB-lite"/>
    </source>
</evidence>
<keyword evidence="4" id="KW-1185">Reference proteome</keyword>
<evidence type="ECO:0000313" key="3">
    <source>
        <dbReference type="EMBL" id="TFD62229.1"/>
    </source>
</evidence>
<comment type="caution">
    <text evidence="3">The sequence shown here is derived from an EMBL/GenBank/DDBJ whole genome shotgun (WGS) entry which is preliminary data.</text>
</comment>
<protein>
    <submittedName>
        <fullName evidence="3">Uncharacterized protein</fullName>
    </submittedName>
</protein>
<dbReference type="OrthoDB" id="5116971at2"/>
<evidence type="ECO:0000313" key="4">
    <source>
        <dbReference type="Proteomes" id="UP000298170"/>
    </source>
</evidence>
<organism evidence="3 4">
    <name type="scientific">Cryobacterium suzukii</name>
    <dbReference type="NCBI Taxonomy" id="1259198"/>
    <lineage>
        <taxon>Bacteria</taxon>
        <taxon>Bacillati</taxon>
        <taxon>Actinomycetota</taxon>
        <taxon>Actinomycetes</taxon>
        <taxon>Micrococcales</taxon>
        <taxon>Microbacteriaceae</taxon>
        <taxon>Cryobacterium</taxon>
    </lineage>
</organism>
<gene>
    <name evidence="3" type="ORF">E3T39_04335</name>
</gene>
<feature type="transmembrane region" description="Helical" evidence="2">
    <location>
        <begin position="129"/>
        <end position="154"/>
    </location>
</feature>
<feature type="transmembrane region" description="Helical" evidence="2">
    <location>
        <begin position="80"/>
        <end position="100"/>
    </location>
</feature>
<name>A0A4R9AJD3_9MICO</name>
<proteinExistence type="predicted"/>
<feature type="compositionally biased region" description="Basic and acidic residues" evidence="1">
    <location>
        <begin position="1"/>
        <end position="16"/>
    </location>
</feature>
<sequence>MTDARFDPKHDARYQRGYEPGDSADAGSSAMTELFAPTSRDQPAASVGTDRRDSVALPVFANGAPDDGDQVDQVEPLNPFIIALWVIGPALTIGGLVLQVRTILESFGNSGFTGSSSAELPIEVVMQQLVWHLAPAMITTGLATTVGLLFFQALRWRSRVPRR</sequence>
<keyword evidence="2" id="KW-0812">Transmembrane</keyword>
<evidence type="ECO:0000256" key="2">
    <source>
        <dbReference type="SAM" id="Phobius"/>
    </source>
</evidence>
<feature type="region of interest" description="Disordered" evidence="1">
    <location>
        <begin position="1"/>
        <end position="51"/>
    </location>
</feature>
<accession>A0A4R9AJD3</accession>
<dbReference type="AlphaFoldDB" id="A0A4R9AJD3"/>